<accession>A0A853I9Q0</accession>
<evidence type="ECO:0008006" key="4">
    <source>
        <dbReference type="Google" id="ProtNLM"/>
    </source>
</evidence>
<dbReference type="EMBL" id="JACCKB010000009">
    <property type="protein sequence ID" value="NYZ65995.1"/>
    <property type="molecule type" value="Genomic_DNA"/>
</dbReference>
<comment type="caution">
    <text evidence="2">The sequence shown here is derived from an EMBL/GenBank/DDBJ whole genome shotgun (WGS) entry which is preliminary data.</text>
</comment>
<reference evidence="2 3" key="1">
    <citation type="submission" date="2020-07" db="EMBL/GenBank/DDBJ databases">
        <title>Endozoicomonas sp. nov., isolated from sediment.</title>
        <authorList>
            <person name="Gu T."/>
        </authorList>
    </citation>
    <scope>NUCLEOTIDE SEQUENCE [LARGE SCALE GENOMIC DNA]</scope>
    <source>
        <strain evidence="2 3">SM1973</strain>
    </source>
</reference>
<dbReference type="RefSeq" id="WP_180568023.1">
    <property type="nucleotide sequence ID" value="NZ_JACCKB010000009.1"/>
</dbReference>
<name>A0A853I9Q0_9GAMM</name>
<keyword evidence="3" id="KW-1185">Reference proteome</keyword>
<keyword evidence="1" id="KW-0472">Membrane</keyword>
<evidence type="ECO:0000313" key="2">
    <source>
        <dbReference type="EMBL" id="NYZ65995.1"/>
    </source>
</evidence>
<evidence type="ECO:0000256" key="1">
    <source>
        <dbReference type="SAM" id="Phobius"/>
    </source>
</evidence>
<keyword evidence="1" id="KW-1133">Transmembrane helix</keyword>
<dbReference type="Proteomes" id="UP000569732">
    <property type="component" value="Unassembled WGS sequence"/>
</dbReference>
<evidence type="ECO:0000313" key="3">
    <source>
        <dbReference type="Proteomes" id="UP000569732"/>
    </source>
</evidence>
<organism evidence="2 3">
    <name type="scientific">Spartinivicinus marinus</name>
    <dbReference type="NCBI Taxonomy" id="2994442"/>
    <lineage>
        <taxon>Bacteria</taxon>
        <taxon>Pseudomonadati</taxon>
        <taxon>Pseudomonadota</taxon>
        <taxon>Gammaproteobacteria</taxon>
        <taxon>Oceanospirillales</taxon>
        <taxon>Zooshikellaceae</taxon>
        <taxon>Spartinivicinus</taxon>
    </lineage>
</organism>
<protein>
    <recommendedName>
        <fullName evidence="4">DUF1269 domain-containing protein</fullName>
    </recommendedName>
</protein>
<sequence length="180" mass="20108">MKRLYYLTSNIDSADLISADLHKEGVSDWRFHIMTKDEAGLYHHHLHGATPFHRYDIIHRGEQGALLGITAGLIANLVLLLTGMVDSLGLFTMLLLTTVFAMFGAWVGGLVGLAHDNYKIERFKPELAKGKYLVMVDVKKAEEEKVRVAMKRYHPEATLLAADSPFSNPFVNRITAKASN</sequence>
<gene>
    <name evidence="2" type="ORF">H0A36_08210</name>
</gene>
<keyword evidence="1" id="KW-0812">Transmembrane</keyword>
<dbReference type="AlphaFoldDB" id="A0A853I9Q0"/>
<feature type="transmembrane region" description="Helical" evidence="1">
    <location>
        <begin position="91"/>
        <end position="114"/>
    </location>
</feature>
<proteinExistence type="predicted"/>
<feature type="transmembrane region" description="Helical" evidence="1">
    <location>
        <begin position="64"/>
        <end position="85"/>
    </location>
</feature>